<comment type="subcellular location">
    <subcellularLocation>
        <location evidence="6">Cell inner membrane</location>
        <topology evidence="6">Multi-pass membrane protein</topology>
    </subcellularLocation>
    <subcellularLocation>
        <location evidence="1">Membrane</location>
        <topology evidence="1">Multi-pass membrane protein</topology>
    </subcellularLocation>
</comment>
<evidence type="ECO:0000256" key="6">
    <source>
        <dbReference type="RuleBase" id="RU363041"/>
    </source>
</evidence>
<evidence type="ECO:0000256" key="2">
    <source>
        <dbReference type="ARBA" id="ARBA00009142"/>
    </source>
</evidence>
<evidence type="ECO:0000313" key="7">
    <source>
        <dbReference type="EMBL" id="MDG1642523.1"/>
    </source>
</evidence>
<accession>A0ABT6EAU3</accession>
<keyword evidence="5 6" id="KW-0472">Membrane</keyword>
<keyword evidence="3 6" id="KW-0812">Transmembrane</keyword>
<evidence type="ECO:0000313" key="8">
    <source>
        <dbReference type="Proteomes" id="UP001075001"/>
    </source>
</evidence>
<feature type="transmembrane region" description="Helical" evidence="6">
    <location>
        <begin position="32"/>
        <end position="58"/>
    </location>
</feature>
<proteinExistence type="inferred from homology"/>
<dbReference type="InterPro" id="IPR051598">
    <property type="entry name" value="TSUP/Inactive_protease-like"/>
</dbReference>
<keyword evidence="6" id="KW-1003">Cell membrane</keyword>
<evidence type="ECO:0000256" key="4">
    <source>
        <dbReference type="ARBA" id="ARBA00022989"/>
    </source>
</evidence>
<comment type="similarity">
    <text evidence="2 6">Belongs to the 4-toluene sulfonate uptake permease (TSUP) (TC 2.A.102) family.</text>
</comment>
<comment type="caution">
    <text evidence="7">The sequence shown here is derived from an EMBL/GenBank/DDBJ whole genome shotgun (WGS) entry which is preliminary data.</text>
</comment>
<keyword evidence="8" id="KW-1185">Reference proteome</keyword>
<protein>
    <recommendedName>
        <fullName evidence="6">Probable membrane transporter protein</fullName>
    </recommendedName>
</protein>
<dbReference type="EMBL" id="JAPQEX020000001">
    <property type="protein sequence ID" value="MDG1642523.1"/>
    <property type="molecule type" value="Genomic_DNA"/>
</dbReference>
<name>A0ABT6EAU3_9ENTR</name>
<dbReference type="Pfam" id="PF01925">
    <property type="entry name" value="TauE"/>
    <property type="match status" value="1"/>
</dbReference>
<organism evidence="7 8">
    <name type="scientific">Klebsiella huaxiensis</name>
    <dbReference type="NCBI Taxonomy" id="2153354"/>
    <lineage>
        <taxon>Bacteria</taxon>
        <taxon>Pseudomonadati</taxon>
        <taxon>Pseudomonadota</taxon>
        <taxon>Gammaproteobacteria</taxon>
        <taxon>Enterobacterales</taxon>
        <taxon>Enterobacteriaceae</taxon>
        <taxon>Klebsiella/Raoultella group</taxon>
        <taxon>Klebsiella</taxon>
    </lineage>
</organism>
<dbReference type="PANTHER" id="PTHR43701:SF2">
    <property type="entry name" value="MEMBRANE TRANSPORTER PROTEIN YJNA-RELATED"/>
    <property type="match status" value="1"/>
</dbReference>
<evidence type="ECO:0000256" key="3">
    <source>
        <dbReference type="ARBA" id="ARBA00022692"/>
    </source>
</evidence>
<evidence type="ECO:0000256" key="1">
    <source>
        <dbReference type="ARBA" id="ARBA00004141"/>
    </source>
</evidence>
<evidence type="ECO:0000256" key="5">
    <source>
        <dbReference type="ARBA" id="ARBA00023136"/>
    </source>
</evidence>
<dbReference type="RefSeq" id="WP_112215287.1">
    <property type="nucleotide sequence ID" value="NZ_CP036175.1"/>
</dbReference>
<dbReference type="PANTHER" id="PTHR43701">
    <property type="entry name" value="MEMBRANE TRANSPORTER PROTEIN MJ0441-RELATED"/>
    <property type="match status" value="1"/>
</dbReference>
<feature type="transmembrane region" description="Helical" evidence="6">
    <location>
        <begin position="97"/>
        <end position="116"/>
    </location>
</feature>
<sequence>MMFVSLKIFTKRTSANSRIIKNCTHSSSIRSWLFTLLAGGLSGLLGIGGGFLVVPLLVYEFHFSVVKAIATSLLIISFMGSITALSYSPSHPIDISYVMWLIIGGAVGGWGGASVVNRLKKRQRVLNIIFASMLLGAAIYFLLRAIHVI</sequence>
<gene>
    <name evidence="7" type="ORF">OXR69_011680</name>
</gene>
<reference evidence="7" key="1">
    <citation type="submission" date="2023-03" db="EMBL/GenBank/DDBJ databases">
        <title>identification of new KPC variant in Klebsiella huaxiensis from the Hospital Sewage Samples in China.</title>
        <authorList>
            <person name="Wu Y."/>
        </authorList>
    </citation>
    <scope>NUCLEOTIDE SEQUENCE</scope>
    <source>
        <strain evidence="7">ZR-9</strain>
    </source>
</reference>
<feature type="transmembrane region" description="Helical" evidence="6">
    <location>
        <begin position="128"/>
        <end position="146"/>
    </location>
</feature>
<keyword evidence="6" id="KW-0997">Cell inner membrane</keyword>
<dbReference type="InterPro" id="IPR002781">
    <property type="entry name" value="TM_pro_TauE-like"/>
</dbReference>
<feature type="transmembrane region" description="Helical" evidence="6">
    <location>
        <begin position="65"/>
        <end position="85"/>
    </location>
</feature>
<dbReference type="Proteomes" id="UP001075001">
    <property type="component" value="Unassembled WGS sequence"/>
</dbReference>
<keyword evidence="4 6" id="KW-1133">Transmembrane helix</keyword>